<evidence type="ECO:0000256" key="1">
    <source>
        <dbReference type="SAM" id="MobiDB-lite"/>
    </source>
</evidence>
<feature type="compositionally biased region" description="Low complexity" evidence="1">
    <location>
        <begin position="94"/>
        <end position="128"/>
    </location>
</feature>
<gene>
    <name evidence="2" type="ORF">ONB1V03_LOCUS5065</name>
</gene>
<accession>A0A7R9LR24</accession>
<dbReference type="AlphaFoldDB" id="A0A7R9LR24"/>
<keyword evidence="3" id="KW-1185">Reference proteome</keyword>
<dbReference type="Proteomes" id="UP000728032">
    <property type="component" value="Unassembled WGS sequence"/>
</dbReference>
<feature type="region of interest" description="Disordered" evidence="1">
    <location>
        <begin position="75"/>
        <end position="138"/>
    </location>
</feature>
<proteinExistence type="predicted"/>
<reference evidence="2" key="1">
    <citation type="submission" date="2020-11" db="EMBL/GenBank/DDBJ databases">
        <authorList>
            <person name="Tran Van P."/>
        </authorList>
    </citation>
    <scope>NUCLEOTIDE SEQUENCE</scope>
</reference>
<dbReference type="EMBL" id="CAJPVJ010001934">
    <property type="protein sequence ID" value="CAG2165525.1"/>
    <property type="molecule type" value="Genomic_DNA"/>
</dbReference>
<sequence>MNTPMAPLKDPVRGRGAEAVDNNVVMDVHNADVVADSSCNILIPDDTEAKNYAVDSHVMSLDKQSVDELYKSLFRVKRQDTTPTPEPETEGTESTEPSGATERNTTPRTTRTKKNNNSNGNKGGHTNNIAFNVKVENH</sequence>
<protein>
    <submittedName>
        <fullName evidence="2">Uncharacterized protein</fullName>
    </submittedName>
</protein>
<dbReference type="EMBL" id="OC916759">
    <property type="protein sequence ID" value="CAD7645161.1"/>
    <property type="molecule type" value="Genomic_DNA"/>
</dbReference>
<evidence type="ECO:0000313" key="2">
    <source>
        <dbReference type="EMBL" id="CAD7645161.1"/>
    </source>
</evidence>
<name>A0A7R9LR24_9ACAR</name>
<organism evidence="2">
    <name type="scientific">Oppiella nova</name>
    <dbReference type="NCBI Taxonomy" id="334625"/>
    <lineage>
        <taxon>Eukaryota</taxon>
        <taxon>Metazoa</taxon>
        <taxon>Ecdysozoa</taxon>
        <taxon>Arthropoda</taxon>
        <taxon>Chelicerata</taxon>
        <taxon>Arachnida</taxon>
        <taxon>Acari</taxon>
        <taxon>Acariformes</taxon>
        <taxon>Sarcoptiformes</taxon>
        <taxon>Oribatida</taxon>
        <taxon>Brachypylina</taxon>
        <taxon>Oppioidea</taxon>
        <taxon>Oppiidae</taxon>
        <taxon>Oppiella</taxon>
    </lineage>
</organism>
<evidence type="ECO:0000313" key="3">
    <source>
        <dbReference type="Proteomes" id="UP000728032"/>
    </source>
</evidence>